<dbReference type="InterPro" id="IPR000846">
    <property type="entry name" value="DapB_N"/>
</dbReference>
<organism evidence="4 5">
    <name type="scientific">Tripterygium wilfordii</name>
    <name type="common">Thunder God vine</name>
    <dbReference type="NCBI Taxonomy" id="458696"/>
    <lineage>
        <taxon>Eukaryota</taxon>
        <taxon>Viridiplantae</taxon>
        <taxon>Streptophyta</taxon>
        <taxon>Embryophyta</taxon>
        <taxon>Tracheophyta</taxon>
        <taxon>Spermatophyta</taxon>
        <taxon>Magnoliopsida</taxon>
        <taxon>eudicotyledons</taxon>
        <taxon>Gunneridae</taxon>
        <taxon>Pentapetalae</taxon>
        <taxon>rosids</taxon>
        <taxon>fabids</taxon>
        <taxon>Celastrales</taxon>
        <taxon>Celastraceae</taxon>
        <taxon>Tripterygium</taxon>
    </lineage>
</organism>
<dbReference type="GO" id="GO:0009570">
    <property type="term" value="C:chloroplast stroma"/>
    <property type="evidence" value="ECO:0007669"/>
    <property type="project" value="TreeGrafter"/>
</dbReference>
<dbReference type="InParanoid" id="A0A7J7DB34"/>
<dbReference type="Pfam" id="PF01113">
    <property type="entry name" value="DapB_N"/>
    <property type="match status" value="1"/>
</dbReference>
<evidence type="ECO:0000256" key="2">
    <source>
        <dbReference type="ARBA" id="ARBA00023002"/>
    </source>
</evidence>
<sequence length="119" mass="12879">MEVAGAVDVHLVGHDIGKVCGMEEAMEIPIINDLTMVLGSISQSKSTGVVIDFTDPSTVYDNVKQDFPTADAVQIANNLSNLGQIYNREDISTDILVSKAKSYITPISNNGTIFPFLCW</sequence>
<dbReference type="Gene3D" id="3.40.50.720">
    <property type="entry name" value="NAD(P)-binding Rossmann-like Domain"/>
    <property type="match status" value="1"/>
</dbReference>
<dbReference type="FunCoup" id="A0A7J7DB34">
    <property type="interactions" value="702"/>
</dbReference>
<dbReference type="AlphaFoldDB" id="A0A7J7DB34"/>
<dbReference type="PANTHER" id="PTHR20836:SF6">
    <property type="entry name" value="DIHYDRODIPICOLINATE REDUCTASE-LIKE PROTEIN CRR1, CHLOROPLASTIC"/>
    <property type="match status" value="1"/>
</dbReference>
<gene>
    <name evidence="4" type="ORF">HS088_TW08G00144</name>
</gene>
<dbReference type="Proteomes" id="UP000593562">
    <property type="component" value="Unassembled WGS sequence"/>
</dbReference>
<comment type="caution">
    <text evidence="4">The sequence shown here is derived from an EMBL/GenBank/DDBJ whole genome shotgun (WGS) entry which is preliminary data.</text>
</comment>
<keyword evidence="5" id="KW-1185">Reference proteome</keyword>
<dbReference type="EMBL" id="JAAARO010000008">
    <property type="protein sequence ID" value="KAF5743560.1"/>
    <property type="molecule type" value="Genomic_DNA"/>
</dbReference>
<proteinExistence type="predicted"/>
<evidence type="ECO:0000259" key="3">
    <source>
        <dbReference type="Pfam" id="PF01113"/>
    </source>
</evidence>
<name>A0A7J7DB34_TRIWF</name>
<evidence type="ECO:0000313" key="4">
    <source>
        <dbReference type="EMBL" id="KAF5743560.1"/>
    </source>
</evidence>
<keyword evidence="2" id="KW-0560">Oxidoreductase</keyword>
<evidence type="ECO:0000313" key="5">
    <source>
        <dbReference type="Proteomes" id="UP000593562"/>
    </source>
</evidence>
<protein>
    <submittedName>
        <fullName evidence="4">Putative 4-hydroxy-tetrahydrodipicolinate reductase 3 chloroplastic-like isoform X3</fullName>
    </submittedName>
</protein>
<dbReference type="GO" id="GO:0008839">
    <property type="term" value="F:4-hydroxy-tetrahydrodipicolinate reductase"/>
    <property type="evidence" value="ECO:0007669"/>
    <property type="project" value="InterPro"/>
</dbReference>
<feature type="domain" description="Dihydrodipicolinate reductase N-terminal" evidence="3">
    <location>
        <begin position="2"/>
        <end position="64"/>
    </location>
</feature>
<dbReference type="GO" id="GO:0009089">
    <property type="term" value="P:lysine biosynthetic process via diaminopimelate"/>
    <property type="evidence" value="ECO:0007669"/>
    <property type="project" value="InterPro"/>
</dbReference>
<reference evidence="4 5" key="1">
    <citation type="journal article" date="2020" name="Nat. Commun.">
        <title>Genome of Tripterygium wilfordii and identification of cytochrome P450 involved in triptolide biosynthesis.</title>
        <authorList>
            <person name="Tu L."/>
            <person name="Su P."/>
            <person name="Zhang Z."/>
            <person name="Gao L."/>
            <person name="Wang J."/>
            <person name="Hu T."/>
            <person name="Zhou J."/>
            <person name="Zhang Y."/>
            <person name="Zhao Y."/>
            <person name="Liu Y."/>
            <person name="Song Y."/>
            <person name="Tong Y."/>
            <person name="Lu Y."/>
            <person name="Yang J."/>
            <person name="Xu C."/>
            <person name="Jia M."/>
            <person name="Peters R.J."/>
            <person name="Huang L."/>
            <person name="Gao W."/>
        </authorList>
    </citation>
    <scope>NUCLEOTIDE SEQUENCE [LARGE SCALE GENOMIC DNA]</scope>
    <source>
        <strain evidence="5">cv. XIE 37</strain>
        <tissue evidence="4">Leaf</tissue>
    </source>
</reference>
<evidence type="ECO:0000256" key="1">
    <source>
        <dbReference type="ARBA" id="ARBA00022857"/>
    </source>
</evidence>
<dbReference type="InterPro" id="IPR023940">
    <property type="entry name" value="DHDPR_bac"/>
</dbReference>
<dbReference type="PANTHER" id="PTHR20836">
    <property type="entry name" value="DIHYDRODIPICOLINATE REDUCTASE"/>
    <property type="match status" value="1"/>
</dbReference>
<accession>A0A7J7DB34</accession>
<keyword evidence="1" id="KW-0521">NADP</keyword>